<feature type="transmembrane region" description="Helical" evidence="1">
    <location>
        <begin position="254"/>
        <end position="272"/>
    </location>
</feature>
<evidence type="ECO:0000313" key="2">
    <source>
        <dbReference type="EMBL" id="BDR55464.1"/>
    </source>
</evidence>
<gene>
    <name evidence="2" type="ORF">KIMC2_00260</name>
</gene>
<feature type="transmembrane region" description="Helical" evidence="1">
    <location>
        <begin position="226"/>
        <end position="247"/>
    </location>
</feature>
<keyword evidence="3" id="KW-1185">Reference proteome</keyword>
<keyword evidence="1" id="KW-1133">Transmembrane helix</keyword>
<dbReference type="RefSeq" id="WP_317696781.1">
    <property type="nucleotide sequence ID" value="NZ_AP026801.1"/>
</dbReference>
<name>A0AAU9CVV3_9LACO</name>
<organism evidence="2 3">
    <name type="scientific">Xylocopilactobacillus apis</name>
    <dbReference type="NCBI Taxonomy" id="2932183"/>
    <lineage>
        <taxon>Bacteria</taxon>
        <taxon>Bacillati</taxon>
        <taxon>Bacillota</taxon>
        <taxon>Bacilli</taxon>
        <taxon>Lactobacillales</taxon>
        <taxon>Lactobacillaceae</taxon>
        <taxon>Xylocopilactobacillus</taxon>
    </lineage>
</organism>
<evidence type="ECO:0000313" key="3">
    <source>
        <dbReference type="Proteomes" id="UP001321804"/>
    </source>
</evidence>
<evidence type="ECO:0000256" key="1">
    <source>
        <dbReference type="SAM" id="Phobius"/>
    </source>
</evidence>
<proteinExistence type="predicted"/>
<feature type="transmembrane region" description="Helical" evidence="1">
    <location>
        <begin position="181"/>
        <end position="206"/>
    </location>
</feature>
<accession>A0AAU9CVV3</accession>
<reference evidence="2 3" key="1">
    <citation type="journal article" date="2023" name="Microbiol. Spectr.">
        <title>Symbiosis of Carpenter Bees with Uncharacterized Lactic Acid Bacteria Showing NAD Auxotrophy.</title>
        <authorList>
            <person name="Kawasaki S."/>
            <person name="Ozawa K."/>
            <person name="Mori T."/>
            <person name="Yamamoto A."/>
            <person name="Ito M."/>
            <person name="Ohkuma M."/>
            <person name="Sakamoto M."/>
            <person name="Matsutani M."/>
        </authorList>
    </citation>
    <scope>NUCLEOTIDE SEQUENCE [LARGE SCALE GENOMIC DNA]</scope>
    <source>
        <strain evidence="2 3">KimC2</strain>
    </source>
</reference>
<feature type="transmembrane region" description="Helical" evidence="1">
    <location>
        <begin position="118"/>
        <end position="135"/>
    </location>
</feature>
<dbReference type="PANTHER" id="PTHR32502:SF23">
    <property type="entry name" value="TRANSPORT PROTEIN, PTS SYSTEM"/>
    <property type="match status" value="1"/>
</dbReference>
<keyword evidence="1" id="KW-0812">Transmembrane</keyword>
<dbReference type="Proteomes" id="UP001321804">
    <property type="component" value="Chromosome"/>
</dbReference>
<dbReference type="EMBL" id="AP026801">
    <property type="protein sequence ID" value="BDR55464.1"/>
    <property type="molecule type" value="Genomic_DNA"/>
</dbReference>
<dbReference type="InterPro" id="IPR050303">
    <property type="entry name" value="GatZ_KbaZ_carbometab"/>
</dbReference>
<sequence length="273" mass="30320">MTKDVSEKQQDKKIINKMFQHSWFLFSSFNMVKMQGYGYEYSMLPAIDEYYKNDPEGKRAAIERHSSFFNCTYETAPFIMGLNAAMEKENSRNPSFDPESINAIKAALMGPLSGIGDSIFWGTIRLIAAGIGIPLAMKGNILGPILFLLIYHIPSIFTRYKLLQVGYTSGEKFISNAFHSGLFELITNCATIVGLIMVGAMTASSVTIKTALKWNMAGTPLKLQDIFNSIMPGLLPLVLTLTIFILLRKKVKVIYLLFGVIILGIIGAFLGVF</sequence>
<feature type="transmembrane region" description="Helical" evidence="1">
    <location>
        <begin position="141"/>
        <end position="160"/>
    </location>
</feature>
<dbReference type="InterPro" id="IPR004704">
    <property type="entry name" value="PTS_IID_man"/>
</dbReference>
<dbReference type="GO" id="GO:0009401">
    <property type="term" value="P:phosphoenolpyruvate-dependent sugar phosphotransferase system"/>
    <property type="evidence" value="ECO:0007669"/>
    <property type="project" value="InterPro"/>
</dbReference>
<keyword evidence="1" id="KW-0472">Membrane</keyword>
<dbReference type="AlphaFoldDB" id="A0AAU9CVV3"/>
<dbReference type="Pfam" id="PF03613">
    <property type="entry name" value="EIID-AGA"/>
    <property type="match status" value="1"/>
</dbReference>
<dbReference type="PANTHER" id="PTHR32502">
    <property type="entry name" value="N-ACETYLGALACTOSAMINE PERMEASE II COMPONENT-RELATED"/>
    <property type="match status" value="1"/>
</dbReference>
<protein>
    <submittedName>
        <fullName evidence="2">PTS mannose transporter subunit IID</fullName>
    </submittedName>
</protein>
<dbReference type="GO" id="GO:0005886">
    <property type="term" value="C:plasma membrane"/>
    <property type="evidence" value="ECO:0007669"/>
    <property type="project" value="TreeGrafter"/>
</dbReference>
<dbReference type="PROSITE" id="PS51108">
    <property type="entry name" value="PTS_EIID"/>
    <property type="match status" value="1"/>
</dbReference>
<dbReference type="KEGG" id="xak:KIMC2_00260"/>